<dbReference type="Proteomes" id="UP001347796">
    <property type="component" value="Unassembled WGS sequence"/>
</dbReference>
<dbReference type="Gene3D" id="3.90.228.10">
    <property type="match status" value="1"/>
</dbReference>
<keyword evidence="8 12" id="KW-0863">Zinc-finger</keyword>
<dbReference type="GO" id="GO:0003950">
    <property type="term" value="F:NAD+ poly-ADP-ribosyltransferase activity"/>
    <property type="evidence" value="ECO:0007669"/>
    <property type="project" value="UniProtKB-UniRule"/>
</dbReference>
<feature type="repeat" description="ANK" evidence="11">
    <location>
        <begin position="465"/>
        <end position="497"/>
    </location>
</feature>
<dbReference type="PROSITE" id="PS51416">
    <property type="entry name" value="MIB_HERC2"/>
    <property type="match status" value="2"/>
</dbReference>
<dbReference type="Pfam" id="PF06701">
    <property type="entry name" value="MIB_HERC2"/>
    <property type="match status" value="2"/>
</dbReference>
<dbReference type="InterPro" id="IPR036770">
    <property type="entry name" value="Ankyrin_rpt-contain_sf"/>
</dbReference>
<dbReference type="InterPro" id="IPR037252">
    <property type="entry name" value="Mib_Herc2_sf"/>
</dbReference>
<dbReference type="Gene3D" id="3.30.60.90">
    <property type="match status" value="1"/>
</dbReference>
<keyword evidence="9" id="KW-0833">Ubl conjugation pathway</keyword>
<keyword evidence="19" id="KW-1185">Reference proteome</keyword>
<organism evidence="18 19">
    <name type="scientific">Patella caerulea</name>
    <name type="common">Rayed Mediterranean limpet</name>
    <dbReference type="NCBI Taxonomy" id="87958"/>
    <lineage>
        <taxon>Eukaryota</taxon>
        <taxon>Metazoa</taxon>
        <taxon>Spiralia</taxon>
        <taxon>Lophotrochozoa</taxon>
        <taxon>Mollusca</taxon>
        <taxon>Gastropoda</taxon>
        <taxon>Patellogastropoda</taxon>
        <taxon>Patelloidea</taxon>
        <taxon>Patellidae</taxon>
        <taxon>Patella</taxon>
    </lineage>
</organism>
<dbReference type="PANTHER" id="PTHR24202:SF4">
    <property type="entry name" value="E3 UBIQUITIN-PROTEIN LIGASE MIB2-RELATED"/>
    <property type="match status" value="1"/>
</dbReference>
<dbReference type="GO" id="GO:0005737">
    <property type="term" value="C:cytoplasm"/>
    <property type="evidence" value="ECO:0007669"/>
    <property type="project" value="UniProtKB-SubCell"/>
</dbReference>
<evidence type="ECO:0000256" key="3">
    <source>
        <dbReference type="ARBA" id="ARBA00004906"/>
    </source>
</evidence>
<dbReference type="SUPFAM" id="SSF159034">
    <property type="entry name" value="Mib/herc2 domain-like"/>
    <property type="match status" value="2"/>
</dbReference>
<dbReference type="Pfam" id="PF12796">
    <property type="entry name" value="Ank_2"/>
    <property type="match status" value="2"/>
</dbReference>
<keyword evidence="5 13" id="KW-0808">Transferase</keyword>
<dbReference type="PROSITE" id="PS01357">
    <property type="entry name" value="ZF_ZZ_1"/>
    <property type="match status" value="1"/>
</dbReference>
<dbReference type="Pfam" id="PF18346">
    <property type="entry name" value="SH3_15"/>
    <property type="match status" value="1"/>
</dbReference>
<evidence type="ECO:0000313" key="19">
    <source>
        <dbReference type="Proteomes" id="UP001347796"/>
    </source>
</evidence>
<comment type="pathway">
    <text evidence="3">Protein modification; protein ubiquitination.</text>
</comment>
<evidence type="ECO:0000256" key="11">
    <source>
        <dbReference type="PROSITE-ProRule" id="PRU00023"/>
    </source>
</evidence>
<evidence type="ECO:0000256" key="12">
    <source>
        <dbReference type="PROSITE-ProRule" id="PRU00228"/>
    </source>
</evidence>
<dbReference type="PROSITE" id="PS50088">
    <property type="entry name" value="ANK_REPEAT"/>
    <property type="match status" value="5"/>
</dbReference>
<evidence type="ECO:0000256" key="1">
    <source>
        <dbReference type="ARBA" id="ARBA00000900"/>
    </source>
</evidence>
<keyword evidence="11" id="KW-0040">ANK repeat</keyword>
<gene>
    <name evidence="18" type="ORF">SNE40_014553</name>
</gene>
<feature type="region of interest" description="Disordered" evidence="14">
    <location>
        <begin position="391"/>
        <end position="411"/>
    </location>
</feature>
<keyword evidence="7" id="KW-0677">Repeat</keyword>
<evidence type="ECO:0000256" key="8">
    <source>
        <dbReference type="ARBA" id="ARBA00022771"/>
    </source>
</evidence>
<sequence length="983" mass="109205">MTSVGTRVIRGPDWAGKSEDSGAGSLGTVVTAYNSKAKVKVVWDVGNQGIYKAGADGKHELYVYDNAPTGVVQDRIGCDSCEELPIVGIRWKCRQCHDFDLCTPCYMKQKHSIDHTFLRYLTEVSTVTPVSSQGRSKKIRLHGILPGSDVTRGLDWEWGNDDGGNNSGGTVEKLTKWGSNSYRGGALIEWSNGSRKDCRMGGDGRVDLTLIGESTIHHCFPELLPVLDITRTAEDELKIGDKVIIMDDAVTVEKVLKELKGFWNEAIKKYIGEQGTVIACKGNRLVVIQYRNLQKWTIFRSLLVKTHSLKEGDLIRIIDTTDGKMEKLQEGHGGWISEMKVIKGKPAKIERIDGDGDVIVKLLGDELYLNPACCDPIDIVSLSESELSAVSQEGPASTSSSTSSSSGFISGSDNIQENIQEAVLQLLQMGIGSKGDLVAAAAQGDLPLVQKLVTQDPSKVDNMVKEKTALQMACYKGHDKIVKYLISNNASPELADNDGDTPLHLAVSGTQFRVVKLLCEKGVNVNQVNKKRQTPFHLAVCHNNYEIAEYLVNKNCDVNTQDEDGDTPLHEILDDPDELNDSMINMMLSLDLRFDIKNRSGFTAIHCAILNGIKKRVFERLIKKVKKLDSLKTSIGSYTPLHIAAVNAKMELAAPMIKEGHAVDVNDADGRTPLHLAVIKKSEPMIDLLLANNAQIDSQDNNGDTPAHLSVTKVTIDQTLKAKFTRTVDESLDIPYILVNQGARLDIKNKRGKTPLDLIQNVDRRDELSRIWLKLRKEGTGSDSDIPAYWKSMKSSDRFIRVELTPDTKGASDERERILNLFNKTSGNSRVMKLERIQNIDRWEAYAVKKKSLERTYGVGLANERHLFHGTKPEIVKFIISQGLDSRLVQNGLYGDGAYFALQSKLSDGYTEEDDDGNRYIFVAKVLVGKSCQGKKGMKRPPPMDEEKQDTFYDSAVDNDDEPRIFVLFDNSQIYVEYLITYR</sequence>
<keyword evidence="13" id="KW-0520">NAD</keyword>
<evidence type="ECO:0000256" key="5">
    <source>
        <dbReference type="ARBA" id="ARBA00022679"/>
    </source>
</evidence>
<dbReference type="PROSITE" id="PS50297">
    <property type="entry name" value="ANK_REP_REGION"/>
    <property type="match status" value="4"/>
</dbReference>
<dbReference type="PROSITE" id="PS50135">
    <property type="entry name" value="ZF_ZZ_2"/>
    <property type="match status" value="1"/>
</dbReference>
<feature type="domain" description="MIB/HERC2" evidence="17">
    <location>
        <begin position="1"/>
        <end position="67"/>
    </location>
</feature>
<evidence type="ECO:0000259" key="17">
    <source>
        <dbReference type="PROSITE" id="PS51416"/>
    </source>
</evidence>
<dbReference type="GO" id="GO:0008270">
    <property type="term" value="F:zinc ion binding"/>
    <property type="evidence" value="ECO:0007669"/>
    <property type="project" value="UniProtKB-KW"/>
</dbReference>
<feature type="repeat" description="ANK" evidence="11">
    <location>
        <begin position="498"/>
        <end position="530"/>
    </location>
</feature>
<evidence type="ECO:0000313" key="18">
    <source>
        <dbReference type="EMBL" id="KAK6176232.1"/>
    </source>
</evidence>
<keyword evidence="4" id="KW-0963">Cytoplasm</keyword>
<dbReference type="GO" id="GO:0016567">
    <property type="term" value="P:protein ubiquitination"/>
    <property type="evidence" value="ECO:0007669"/>
    <property type="project" value="InterPro"/>
</dbReference>
<name>A0AAN8PD44_PATCE</name>
<dbReference type="Gene3D" id="1.25.40.20">
    <property type="entry name" value="Ankyrin repeat-containing domain"/>
    <property type="match status" value="3"/>
</dbReference>
<dbReference type="SUPFAM" id="SSF57850">
    <property type="entry name" value="RING/U-box"/>
    <property type="match status" value="1"/>
</dbReference>
<dbReference type="EC" id="2.4.2.-" evidence="13"/>
<dbReference type="Pfam" id="PF00569">
    <property type="entry name" value="ZZ"/>
    <property type="match status" value="1"/>
</dbReference>
<dbReference type="Pfam" id="PF00644">
    <property type="entry name" value="PARP"/>
    <property type="match status" value="1"/>
</dbReference>
<dbReference type="InterPro" id="IPR043145">
    <property type="entry name" value="Znf_ZZ_sf"/>
</dbReference>
<feature type="repeat" description="ANK" evidence="11">
    <location>
        <begin position="669"/>
        <end position="701"/>
    </location>
</feature>
<proteinExistence type="predicted"/>
<dbReference type="InterPro" id="IPR010606">
    <property type="entry name" value="Mib_Herc2"/>
</dbReference>
<feature type="domain" description="MIB/HERC2" evidence="17">
    <location>
        <begin position="136"/>
        <end position="214"/>
    </location>
</feature>
<feature type="domain" description="ZZ-type" evidence="15">
    <location>
        <begin position="73"/>
        <end position="125"/>
    </location>
</feature>
<evidence type="ECO:0000256" key="6">
    <source>
        <dbReference type="ARBA" id="ARBA00022723"/>
    </source>
</evidence>
<keyword evidence="13" id="KW-0328">Glycosyltransferase</keyword>
<accession>A0AAN8PD44</accession>
<evidence type="ECO:0000256" key="7">
    <source>
        <dbReference type="ARBA" id="ARBA00022737"/>
    </source>
</evidence>
<dbReference type="GO" id="GO:0061630">
    <property type="term" value="F:ubiquitin protein ligase activity"/>
    <property type="evidence" value="ECO:0007669"/>
    <property type="project" value="UniProtKB-EC"/>
</dbReference>
<feature type="repeat" description="ANK" evidence="11">
    <location>
        <begin position="531"/>
        <end position="563"/>
    </location>
</feature>
<dbReference type="PANTHER" id="PTHR24202">
    <property type="entry name" value="E3 UBIQUITIN-PROTEIN LIGASE MIB2"/>
    <property type="match status" value="1"/>
</dbReference>
<dbReference type="SUPFAM" id="SSF56399">
    <property type="entry name" value="ADP-ribosylation"/>
    <property type="match status" value="1"/>
</dbReference>
<keyword evidence="10" id="KW-0862">Zinc</keyword>
<keyword evidence="6" id="KW-0479">Metal-binding</keyword>
<dbReference type="EMBL" id="JAZGQO010000010">
    <property type="protein sequence ID" value="KAK6176232.1"/>
    <property type="molecule type" value="Genomic_DNA"/>
</dbReference>
<dbReference type="Gene3D" id="2.30.30.40">
    <property type="entry name" value="SH3 Domains"/>
    <property type="match status" value="2"/>
</dbReference>
<evidence type="ECO:0000256" key="14">
    <source>
        <dbReference type="SAM" id="MobiDB-lite"/>
    </source>
</evidence>
<evidence type="ECO:0000256" key="9">
    <source>
        <dbReference type="ARBA" id="ARBA00022786"/>
    </source>
</evidence>
<dbReference type="InterPro" id="IPR040847">
    <property type="entry name" value="SH3_15"/>
</dbReference>
<dbReference type="SMART" id="SM00248">
    <property type="entry name" value="ANK"/>
    <property type="match status" value="8"/>
</dbReference>
<dbReference type="InterPro" id="IPR000433">
    <property type="entry name" value="Znf_ZZ"/>
</dbReference>
<dbReference type="InterPro" id="IPR002110">
    <property type="entry name" value="Ankyrin_rpt"/>
</dbReference>
<dbReference type="SUPFAM" id="SSF48403">
    <property type="entry name" value="Ankyrin repeat"/>
    <property type="match status" value="1"/>
</dbReference>
<dbReference type="SMART" id="SM00291">
    <property type="entry name" value="ZnF_ZZ"/>
    <property type="match status" value="1"/>
</dbReference>
<dbReference type="PROSITE" id="PS51059">
    <property type="entry name" value="PARP_CATALYTIC"/>
    <property type="match status" value="1"/>
</dbReference>
<dbReference type="AlphaFoldDB" id="A0AAN8PD44"/>
<feature type="domain" description="PARP catalytic" evidence="16">
    <location>
        <begin position="786"/>
        <end position="983"/>
    </location>
</feature>
<evidence type="ECO:0000256" key="10">
    <source>
        <dbReference type="ARBA" id="ARBA00022833"/>
    </source>
</evidence>
<evidence type="ECO:0000259" key="15">
    <source>
        <dbReference type="PROSITE" id="PS50135"/>
    </source>
</evidence>
<reference evidence="18 19" key="1">
    <citation type="submission" date="2024-01" db="EMBL/GenBank/DDBJ databases">
        <title>The genome of the rayed Mediterranean limpet Patella caerulea (Linnaeus, 1758).</title>
        <authorList>
            <person name="Anh-Thu Weber A."/>
            <person name="Halstead-Nussloch G."/>
        </authorList>
    </citation>
    <scope>NUCLEOTIDE SEQUENCE [LARGE SCALE GENOMIC DNA]</scope>
    <source>
        <strain evidence="18">AATW-2023a</strain>
        <tissue evidence="18">Whole specimen</tissue>
    </source>
</reference>
<evidence type="ECO:0000256" key="2">
    <source>
        <dbReference type="ARBA" id="ARBA00004496"/>
    </source>
</evidence>
<evidence type="ECO:0000259" key="16">
    <source>
        <dbReference type="PROSITE" id="PS51059"/>
    </source>
</evidence>
<dbReference type="InterPro" id="IPR012317">
    <property type="entry name" value="Poly(ADP-ribose)pol_cat_dom"/>
</dbReference>
<comment type="caution">
    <text evidence="18">The sequence shown here is derived from an EMBL/GenBank/DDBJ whole genome shotgun (WGS) entry which is preliminary data.</text>
</comment>
<evidence type="ECO:0000256" key="4">
    <source>
        <dbReference type="ARBA" id="ARBA00022490"/>
    </source>
</evidence>
<protein>
    <recommendedName>
        <fullName evidence="13">Poly [ADP-ribose] polymerase</fullName>
        <shortName evidence="13">PARP</shortName>
        <ecNumber evidence="13">2.4.2.-</ecNumber>
    </recommendedName>
</protein>
<evidence type="ECO:0000256" key="13">
    <source>
        <dbReference type="RuleBase" id="RU362114"/>
    </source>
</evidence>
<dbReference type="Pfam" id="PF00023">
    <property type="entry name" value="Ank"/>
    <property type="match status" value="1"/>
</dbReference>
<comment type="catalytic activity">
    <reaction evidence="1">
        <text>S-ubiquitinyl-[E2 ubiquitin-conjugating enzyme]-L-cysteine + [acceptor protein]-L-lysine = [E2 ubiquitin-conjugating enzyme]-L-cysteine + N(6)-ubiquitinyl-[acceptor protein]-L-lysine.</text>
        <dbReference type="EC" id="2.3.2.27"/>
    </reaction>
</comment>
<feature type="repeat" description="ANK" evidence="11">
    <location>
        <begin position="636"/>
        <end position="668"/>
    </location>
</feature>
<comment type="subcellular location">
    <subcellularLocation>
        <location evidence="2">Cytoplasm</location>
    </subcellularLocation>
</comment>